<dbReference type="InterPro" id="IPR011009">
    <property type="entry name" value="Kinase-like_dom_sf"/>
</dbReference>
<dbReference type="PANTHER" id="PTHR21310:SF37">
    <property type="entry name" value="AMINOGLYCOSIDE PHOSPHOTRANSFERASE DOMAIN-CONTAINING PROTEIN"/>
    <property type="match status" value="1"/>
</dbReference>
<dbReference type="AlphaFoldDB" id="A0A5N6ZDC7"/>
<accession>A0A5N6ZDC7</accession>
<name>A0A5N6ZDC7_9EURO</name>
<keyword evidence="2" id="KW-1185">Reference proteome</keyword>
<reference evidence="2" key="1">
    <citation type="submission" date="2019-04" db="EMBL/GenBank/DDBJ databases">
        <title>Friends and foes A comparative genomics studyof 23 Aspergillus species from section Flavi.</title>
        <authorList>
            <consortium name="DOE Joint Genome Institute"/>
            <person name="Kjaerbolling I."/>
            <person name="Vesth T."/>
            <person name="Frisvad J.C."/>
            <person name="Nybo J.L."/>
            <person name="Theobald S."/>
            <person name="Kildgaard S."/>
            <person name="Isbrandt T."/>
            <person name="Kuo A."/>
            <person name="Sato A."/>
            <person name="Lyhne E.K."/>
            <person name="Kogle M.E."/>
            <person name="Wiebenga A."/>
            <person name="Kun R.S."/>
            <person name="Lubbers R.J."/>
            <person name="Makela M.R."/>
            <person name="Barry K."/>
            <person name="Chovatia M."/>
            <person name="Clum A."/>
            <person name="Daum C."/>
            <person name="Haridas S."/>
            <person name="He G."/>
            <person name="LaButti K."/>
            <person name="Lipzen A."/>
            <person name="Mondo S."/>
            <person name="Riley R."/>
            <person name="Salamov A."/>
            <person name="Simmons B.A."/>
            <person name="Magnuson J.K."/>
            <person name="Henrissat B."/>
            <person name="Mortensen U.H."/>
            <person name="Larsen T.O."/>
            <person name="Devries R.P."/>
            <person name="Grigoriev I.V."/>
            <person name="Machida M."/>
            <person name="Baker S.E."/>
            <person name="Andersen M.R."/>
        </authorList>
    </citation>
    <scope>NUCLEOTIDE SEQUENCE [LARGE SCALE GENOMIC DNA]</scope>
    <source>
        <strain evidence="2">CBS 553.77</strain>
    </source>
</reference>
<evidence type="ECO:0000313" key="1">
    <source>
        <dbReference type="EMBL" id="KAE8355183.1"/>
    </source>
</evidence>
<protein>
    <recommendedName>
        <fullName evidence="3">Aminoglycoside phosphotransferase domain-containing protein</fullName>
    </recommendedName>
</protein>
<organism evidence="1 2">
    <name type="scientific">Aspergillus coremiiformis</name>
    <dbReference type="NCBI Taxonomy" id="138285"/>
    <lineage>
        <taxon>Eukaryota</taxon>
        <taxon>Fungi</taxon>
        <taxon>Dikarya</taxon>
        <taxon>Ascomycota</taxon>
        <taxon>Pezizomycotina</taxon>
        <taxon>Eurotiomycetes</taxon>
        <taxon>Eurotiomycetidae</taxon>
        <taxon>Eurotiales</taxon>
        <taxon>Aspergillaceae</taxon>
        <taxon>Aspergillus</taxon>
        <taxon>Aspergillus subgen. Circumdati</taxon>
    </lineage>
</organism>
<sequence>MCYLFIMPGTRQLLRREITYASAKEEEVNILHQLGYYKKQIEFFSHLNNHQEWIKNTVAHHFNLYSSDVCHVSDIEDWLHGSFNVCIPITINTRSVKRLILRLPLPYRVGEDFMPGNGDEKVRCEAGTYAWLQENCPDVPIPELYGFGLSTGETFTCFENLPLLHQWIQSIRYRAFSWLGLPTPSRYVPRLTKTEHTVHSGYLLLEYIEPSRGSMLSNTWTDSQHDINLRTNLFHSLSRILLRISQIPLPRIGSFIIDHKGFLVLANRPLSIEIQQLENEQIPTGIQREYTYSTVDSYVADILTMHDNRFRHQPNAVNNLGDCVFQLSSLSAMRTVSKSFFQREFRRGPFVFSLTDIHQSNIFVDTDWNVTCLVDLEWACSLPIEIIRPPYWFTNMGVDELVSTEYDKVRMEFMDALIAEEKPIAALKKHNPPLLSDVMSRTWAAGTFWYTLALSSPSGLFTIFKQHIRPLFCTEYVEEFNLIMPYLWETNVERIASRKISDKKEYDRRLQQEFETELE</sequence>
<gene>
    <name evidence="1" type="ORF">BDV28DRAFT_129457</name>
</gene>
<proteinExistence type="predicted"/>
<dbReference type="Proteomes" id="UP000327118">
    <property type="component" value="Unassembled WGS sequence"/>
</dbReference>
<dbReference type="EMBL" id="ML739057">
    <property type="protein sequence ID" value="KAE8355183.1"/>
    <property type="molecule type" value="Genomic_DNA"/>
</dbReference>
<dbReference type="InterPro" id="IPR051678">
    <property type="entry name" value="AGP_Transferase"/>
</dbReference>
<evidence type="ECO:0008006" key="3">
    <source>
        <dbReference type="Google" id="ProtNLM"/>
    </source>
</evidence>
<dbReference type="PANTHER" id="PTHR21310">
    <property type="entry name" value="AMINOGLYCOSIDE PHOSPHOTRANSFERASE-RELATED-RELATED"/>
    <property type="match status" value="1"/>
</dbReference>
<dbReference type="OrthoDB" id="3645574at2759"/>
<evidence type="ECO:0000313" key="2">
    <source>
        <dbReference type="Proteomes" id="UP000327118"/>
    </source>
</evidence>
<dbReference type="SUPFAM" id="SSF56112">
    <property type="entry name" value="Protein kinase-like (PK-like)"/>
    <property type="match status" value="1"/>
</dbReference>